<dbReference type="Proteomes" id="UP000544122">
    <property type="component" value="Unassembled WGS sequence"/>
</dbReference>
<evidence type="ECO:0000313" key="6">
    <source>
        <dbReference type="Proteomes" id="UP000544122"/>
    </source>
</evidence>
<keyword evidence="3" id="KW-0804">Transcription</keyword>
<dbReference type="PROSITE" id="PS01124">
    <property type="entry name" value="HTH_ARAC_FAMILY_2"/>
    <property type="match status" value="1"/>
</dbReference>
<keyword evidence="1" id="KW-0805">Transcription regulation</keyword>
<protein>
    <submittedName>
        <fullName evidence="5">Helix-turn-helix domain-containing protein</fullName>
    </submittedName>
</protein>
<dbReference type="SMART" id="SM00342">
    <property type="entry name" value="HTH_ARAC"/>
    <property type="match status" value="1"/>
</dbReference>
<keyword evidence="6" id="KW-1185">Reference proteome</keyword>
<dbReference type="PROSITE" id="PS00041">
    <property type="entry name" value="HTH_ARAC_FAMILY_1"/>
    <property type="match status" value="1"/>
</dbReference>
<dbReference type="GO" id="GO:0003700">
    <property type="term" value="F:DNA-binding transcription factor activity"/>
    <property type="evidence" value="ECO:0007669"/>
    <property type="project" value="InterPro"/>
</dbReference>
<keyword evidence="2" id="KW-0238">DNA-binding</keyword>
<sequence>MESTDAIPSRIEGRSSRELVEKAEDLALADLDEPLHITGLCRALGVSERTLRKAFHKVRGVPPCRHLRMMRLSLARWTLLSADCNLVSVTDVATCFGFMELGRFSVEYRKVFGESPSQTLHRDFAAEARPITTEAFRPQDMLGLGPEPGVAGRPLPSVVAIRQRSDAKLWPQADSA</sequence>
<evidence type="ECO:0000256" key="1">
    <source>
        <dbReference type="ARBA" id="ARBA00023015"/>
    </source>
</evidence>
<accession>A0A7Y4GQR7</accession>
<dbReference type="PANTHER" id="PTHR47893:SF1">
    <property type="entry name" value="REGULATORY PROTEIN PCHR"/>
    <property type="match status" value="1"/>
</dbReference>
<dbReference type="Gene3D" id="1.10.10.60">
    <property type="entry name" value="Homeodomain-like"/>
    <property type="match status" value="1"/>
</dbReference>
<gene>
    <name evidence="5" type="ORF">HCN58_10335</name>
</gene>
<evidence type="ECO:0000256" key="2">
    <source>
        <dbReference type="ARBA" id="ARBA00023125"/>
    </source>
</evidence>
<dbReference type="EMBL" id="JAAVLX010000003">
    <property type="protein sequence ID" value="NOJ39994.1"/>
    <property type="molecule type" value="Genomic_DNA"/>
</dbReference>
<reference evidence="5 6" key="1">
    <citation type="submission" date="2020-03" db="EMBL/GenBank/DDBJ databases">
        <title>Bradyrhizobium diversity isolated from nodules of Indigofera sp.</title>
        <authorList>
            <person name="Klepa M."/>
            <person name="Helene L."/>
            <person name="Hungria M."/>
        </authorList>
    </citation>
    <scope>NUCLEOTIDE SEQUENCE [LARGE SCALE GENOMIC DNA]</scope>
    <source>
        <strain evidence="5 6">WSM 1791</strain>
    </source>
</reference>
<proteinExistence type="predicted"/>
<dbReference type="InterPro" id="IPR053142">
    <property type="entry name" value="PchR_regulatory_protein"/>
</dbReference>
<dbReference type="InterPro" id="IPR018062">
    <property type="entry name" value="HTH_AraC-typ_CS"/>
</dbReference>
<dbReference type="InterPro" id="IPR009057">
    <property type="entry name" value="Homeodomain-like_sf"/>
</dbReference>
<dbReference type="RefSeq" id="WP_171579236.1">
    <property type="nucleotide sequence ID" value="NZ_JAAVLX010000003.1"/>
</dbReference>
<evidence type="ECO:0000313" key="5">
    <source>
        <dbReference type="EMBL" id="NOJ39994.1"/>
    </source>
</evidence>
<dbReference type="AlphaFoldDB" id="A0A7Y4GQR7"/>
<name>A0A7Y4GQR7_9BRAD</name>
<comment type="caution">
    <text evidence="5">The sequence shown here is derived from an EMBL/GenBank/DDBJ whole genome shotgun (WGS) entry which is preliminary data.</text>
</comment>
<dbReference type="PANTHER" id="PTHR47893">
    <property type="entry name" value="REGULATORY PROTEIN PCHR"/>
    <property type="match status" value="1"/>
</dbReference>
<evidence type="ECO:0000256" key="3">
    <source>
        <dbReference type="ARBA" id="ARBA00023163"/>
    </source>
</evidence>
<dbReference type="GO" id="GO:0043565">
    <property type="term" value="F:sequence-specific DNA binding"/>
    <property type="evidence" value="ECO:0007669"/>
    <property type="project" value="InterPro"/>
</dbReference>
<feature type="domain" description="HTH araC/xylS-type" evidence="4">
    <location>
        <begin position="21"/>
        <end position="122"/>
    </location>
</feature>
<dbReference type="Pfam" id="PF12833">
    <property type="entry name" value="HTH_18"/>
    <property type="match status" value="1"/>
</dbReference>
<dbReference type="SUPFAM" id="SSF46689">
    <property type="entry name" value="Homeodomain-like"/>
    <property type="match status" value="2"/>
</dbReference>
<evidence type="ECO:0000259" key="4">
    <source>
        <dbReference type="PROSITE" id="PS01124"/>
    </source>
</evidence>
<dbReference type="InterPro" id="IPR018060">
    <property type="entry name" value="HTH_AraC"/>
</dbReference>
<organism evidence="5 6">
    <name type="scientific">Bradyrhizobium australiense</name>
    <dbReference type="NCBI Taxonomy" id="2721161"/>
    <lineage>
        <taxon>Bacteria</taxon>
        <taxon>Pseudomonadati</taxon>
        <taxon>Pseudomonadota</taxon>
        <taxon>Alphaproteobacteria</taxon>
        <taxon>Hyphomicrobiales</taxon>
        <taxon>Nitrobacteraceae</taxon>
        <taxon>Bradyrhizobium</taxon>
    </lineage>
</organism>